<gene>
    <name evidence="2" type="ORF">SEMRO_302_G112230.1</name>
</gene>
<feature type="compositionally biased region" description="Basic and acidic residues" evidence="1">
    <location>
        <begin position="228"/>
        <end position="242"/>
    </location>
</feature>
<evidence type="ECO:0000256" key="1">
    <source>
        <dbReference type="SAM" id="MobiDB-lite"/>
    </source>
</evidence>
<accession>A0A9N8DQN6</accession>
<feature type="compositionally biased region" description="Basic and acidic residues" evidence="1">
    <location>
        <begin position="498"/>
        <end position="513"/>
    </location>
</feature>
<evidence type="ECO:0000313" key="2">
    <source>
        <dbReference type="EMBL" id="CAB9507348.1"/>
    </source>
</evidence>
<evidence type="ECO:0000313" key="3">
    <source>
        <dbReference type="Proteomes" id="UP001153069"/>
    </source>
</evidence>
<proteinExistence type="predicted"/>
<comment type="caution">
    <text evidence="2">The sequence shown here is derived from an EMBL/GenBank/DDBJ whole genome shotgun (WGS) entry which is preliminary data.</text>
</comment>
<dbReference type="AlphaFoldDB" id="A0A9N8DQN6"/>
<feature type="region of interest" description="Disordered" evidence="1">
    <location>
        <begin position="487"/>
        <end position="523"/>
    </location>
</feature>
<sequence length="748" mass="84067">MSASASVAVKTEEGVAATGPREYEFYKLPPGRANKFQYPPSCPVHFRGSDGTMRNGVVLEVGLRDVGEPTQKYKLTTSSEDEMIVEEGGIVFGNGCPVWWTYTTNPPHQKPGWIHSCTLRNHGEKFYTIRLTPEEDSPITIPFIPENSLKFNFTAAKTDAPQASSSNQQQQPSRPEPSRKPPPQKSKTGKQHTKKTSGPATSKRAPTVSASVRDSDTSSSEQASSKPDAIRKPSAKSKEAKRQASKKSPTANAKDPTRPKDKKSSQQQQSQAAKKQPATDKQTKKKGKQPNQPDKQQRASSTCTTEASFHVPRRPAPELRMDFTQHNYKSDDDDDDASDTSPSKDPQRLKAIKQPTRNVKGQQQQRQKQSLAQGMQINQSDSPFSKICYSVHHDMERAQDKVREFIRQKGRVKNPYNPDYKGLGPVLYKMCWHWHLQGQCYANCKVQKDHRELTPEAARKIEAALEPAISMKGPIFLPAALEEMAKKKKQKAKASPDGSRKRTDSDTERDHEAGGANGEQGVLAMGANARKKQKLATDVSKTLMLPKHFGEVFYQSALHEEESIGEYLKKCIWVLKEARKGIKLELSGSSKEQLIQCQWEAERILCEKLRDKNLACKLLMDLERLNKWRNPDAGDQVMILKTRRPMARSHDKLCWMAEIKIQDDGNDNGGGDDQPVALETAQIVHNTLQPRYGDKVKLVLHSRLEGSCCNYDVPSHFIVWGKDRRDVDACLKAFREEAEHQEDDPFEF</sequence>
<feature type="region of interest" description="Disordered" evidence="1">
    <location>
        <begin position="158"/>
        <end position="377"/>
    </location>
</feature>
<name>A0A9N8DQN6_9STRA</name>
<keyword evidence="3" id="KW-1185">Reference proteome</keyword>
<reference evidence="2" key="1">
    <citation type="submission" date="2020-06" db="EMBL/GenBank/DDBJ databases">
        <authorList>
            <consortium name="Plant Systems Biology data submission"/>
        </authorList>
    </citation>
    <scope>NUCLEOTIDE SEQUENCE</scope>
    <source>
        <strain evidence="2">D6</strain>
    </source>
</reference>
<feature type="compositionally biased region" description="Low complexity" evidence="1">
    <location>
        <begin position="265"/>
        <end position="276"/>
    </location>
</feature>
<feature type="compositionally biased region" description="Basic and acidic residues" evidence="1">
    <location>
        <begin position="255"/>
        <end position="264"/>
    </location>
</feature>
<feature type="compositionally biased region" description="Polar residues" evidence="1">
    <location>
        <begin position="289"/>
        <end position="307"/>
    </location>
</feature>
<organism evidence="2 3">
    <name type="scientific">Seminavis robusta</name>
    <dbReference type="NCBI Taxonomy" id="568900"/>
    <lineage>
        <taxon>Eukaryota</taxon>
        <taxon>Sar</taxon>
        <taxon>Stramenopiles</taxon>
        <taxon>Ochrophyta</taxon>
        <taxon>Bacillariophyta</taxon>
        <taxon>Bacillariophyceae</taxon>
        <taxon>Bacillariophycidae</taxon>
        <taxon>Naviculales</taxon>
        <taxon>Naviculaceae</taxon>
        <taxon>Seminavis</taxon>
    </lineage>
</organism>
<dbReference type="Proteomes" id="UP001153069">
    <property type="component" value="Unassembled WGS sequence"/>
</dbReference>
<dbReference type="EMBL" id="CAICTM010000301">
    <property type="protein sequence ID" value="CAB9507348.1"/>
    <property type="molecule type" value="Genomic_DNA"/>
</dbReference>
<feature type="compositionally biased region" description="Low complexity" evidence="1">
    <location>
        <begin position="362"/>
        <end position="373"/>
    </location>
</feature>
<feature type="compositionally biased region" description="Low complexity" evidence="1">
    <location>
        <begin position="207"/>
        <end position="225"/>
    </location>
</feature>
<protein>
    <submittedName>
        <fullName evidence="2">Uncharacterized protein</fullName>
    </submittedName>
</protein>
<feature type="compositionally biased region" description="Low complexity" evidence="1">
    <location>
        <begin position="160"/>
        <end position="173"/>
    </location>
</feature>